<comment type="caution">
    <text evidence="10">The sequence shown here is derived from an EMBL/GenBank/DDBJ whole genome shotgun (WGS) entry which is preliminary data.</text>
</comment>
<evidence type="ECO:0000259" key="9">
    <source>
        <dbReference type="Pfam" id="PF00828"/>
    </source>
</evidence>
<keyword evidence="2 6" id="KW-0699">rRNA-binding</keyword>
<comment type="function">
    <text evidence="6">Binds to the 23S rRNA.</text>
</comment>
<comment type="similarity">
    <text evidence="1 6 7">Belongs to the universal ribosomal protein uL15 family.</text>
</comment>
<feature type="compositionally biased region" description="Basic and acidic residues" evidence="8">
    <location>
        <begin position="1"/>
        <end position="11"/>
    </location>
</feature>
<gene>
    <name evidence="6" type="primary">rplO</name>
    <name evidence="10" type="ORF">A4H02_05740</name>
</gene>
<dbReference type="EMBL" id="LWAF01000007">
    <property type="protein sequence ID" value="ODN30352.1"/>
    <property type="molecule type" value="Genomic_DNA"/>
</dbReference>
<keyword evidence="4 6" id="KW-0689">Ribosomal protein</keyword>
<dbReference type="Proteomes" id="UP000094570">
    <property type="component" value="Unassembled WGS sequence"/>
</dbReference>
<dbReference type="STRING" id="1008305.A4H02_05740"/>
<dbReference type="GO" id="GO:0022625">
    <property type="term" value="C:cytosolic large ribosomal subunit"/>
    <property type="evidence" value="ECO:0007669"/>
    <property type="project" value="TreeGrafter"/>
</dbReference>
<dbReference type="HAMAP" id="MF_01341">
    <property type="entry name" value="Ribosomal_uL15"/>
    <property type="match status" value="1"/>
</dbReference>
<evidence type="ECO:0000256" key="2">
    <source>
        <dbReference type="ARBA" id="ARBA00022730"/>
    </source>
</evidence>
<evidence type="ECO:0000256" key="8">
    <source>
        <dbReference type="SAM" id="MobiDB-lite"/>
    </source>
</evidence>
<keyword evidence="3 6" id="KW-0694">RNA-binding</keyword>
<evidence type="ECO:0000256" key="6">
    <source>
        <dbReference type="HAMAP-Rule" id="MF_01341"/>
    </source>
</evidence>
<dbReference type="Gene3D" id="3.100.10.10">
    <property type="match status" value="1"/>
</dbReference>
<dbReference type="InterPro" id="IPR001196">
    <property type="entry name" value="Ribosomal_uL15_CS"/>
</dbReference>
<dbReference type="OrthoDB" id="9810293at2"/>
<proteinExistence type="inferred from homology"/>
<feature type="compositionally biased region" description="Basic residues" evidence="8">
    <location>
        <begin position="34"/>
        <end position="48"/>
    </location>
</feature>
<evidence type="ECO:0000256" key="3">
    <source>
        <dbReference type="ARBA" id="ARBA00022884"/>
    </source>
</evidence>
<evidence type="ECO:0000256" key="1">
    <source>
        <dbReference type="ARBA" id="ARBA00007320"/>
    </source>
</evidence>
<dbReference type="PANTHER" id="PTHR12934:SF11">
    <property type="entry name" value="LARGE RIBOSOMAL SUBUNIT PROTEIN UL15M"/>
    <property type="match status" value="1"/>
</dbReference>
<dbReference type="GO" id="GO:0006412">
    <property type="term" value="P:translation"/>
    <property type="evidence" value="ECO:0007669"/>
    <property type="project" value="UniProtKB-UniRule"/>
</dbReference>
<dbReference type="RefSeq" id="WP_069293221.1">
    <property type="nucleotide sequence ID" value="NZ_CP140110.1"/>
</dbReference>
<accession>A0A1E3G2G6</accession>
<evidence type="ECO:0000256" key="4">
    <source>
        <dbReference type="ARBA" id="ARBA00022980"/>
    </source>
</evidence>
<dbReference type="SUPFAM" id="SSF52080">
    <property type="entry name" value="Ribosomal proteins L15p and L18e"/>
    <property type="match status" value="1"/>
</dbReference>
<evidence type="ECO:0000256" key="7">
    <source>
        <dbReference type="RuleBase" id="RU003888"/>
    </source>
</evidence>
<dbReference type="Pfam" id="PF00828">
    <property type="entry name" value="Ribosomal_L27A"/>
    <property type="match status" value="1"/>
</dbReference>
<dbReference type="NCBIfam" id="TIGR01071">
    <property type="entry name" value="rplO_bact"/>
    <property type="match status" value="1"/>
</dbReference>
<evidence type="ECO:0000313" key="11">
    <source>
        <dbReference type="Proteomes" id="UP000094570"/>
    </source>
</evidence>
<dbReference type="GO" id="GO:0003735">
    <property type="term" value="F:structural constituent of ribosome"/>
    <property type="evidence" value="ECO:0007669"/>
    <property type="project" value="InterPro"/>
</dbReference>
<dbReference type="InterPro" id="IPR030878">
    <property type="entry name" value="Ribosomal_uL15"/>
</dbReference>
<feature type="domain" description="Large ribosomal subunit protein uL15/eL18" evidence="9">
    <location>
        <begin position="80"/>
        <end position="149"/>
    </location>
</feature>
<dbReference type="FunFam" id="3.100.10.10:FF:000005">
    <property type="entry name" value="50S ribosomal protein L15"/>
    <property type="match status" value="1"/>
</dbReference>
<keyword evidence="5 6" id="KW-0687">Ribonucleoprotein</keyword>
<dbReference type="AlphaFoldDB" id="A0A1E3G2G6"/>
<dbReference type="GO" id="GO:0019843">
    <property type="term" value="F:rRNA binding"/>
    <property type="evidence" value="ECO:0007669"/>
    <property type="project" value="UniProtKB-UniRule"/>
</dbReference>
<dbReference type="InterPro" id="IPR005749">
    <property type="entry name" value="Ribosomal_uL15_bac-type"/>
</dbReference>
<keyword evidence="11" id="KW-1185">Reference proteome</keyword>
<feature type="region of interest" description="Disordered" evidence="8">
    <location>
        <begin position="1"/>
        <end position="58"/>
    </location>
</feature>
<dbReference type="InterPro" id="IPR036227">
    <property type="entry name" value="Ribosomal_uL15/eL18_sf"/>
</dbReference>
<dbReference type="PANTHER" id="PTHR12934">
    <property type="entry name" value="50S RIBOSOMAL PROTEIN L15"/>
    <property type="match status" value="1"/>
</dbReference>
<evidence type="ECO:0000256" key="5">
    <source>
        <dbReference type="ARBA" id="ARBA00023274"/>
    </source>
</evidence>
<reference evidence="11" key="1">
    <citation type="submission" date="2016-04" db="EMBL/GenBank/DDBJ databases">
        <title>The genome sequence project of a novel Fervidobacterium isolate from a hot spring in Thailand.</title>
        <authorList>
            <person name="Gonzalez J.M."/>
            <person name="Cuecas A."/>
            <person name="Kanoksilapatham W."/>
        </authorList>
    </citation>
    <scope>NUCLEOTIDE SEQUENCE [LARGE SCALE GENOMIC DNA]</scope>
    <source>
        <strain evidence="11">FC2004</strain>
    </source>
</reference>
<comment type="subunit">
    <text evidence="6">Part of the 50S ribosomal subunit.</text>
</comment>
<protein>
    <recommendedName>
        <fullName evidence="6">Large ribosomal subunit protein uL15</fullName>
    </recommendedName>
</protein>
<organism evidence="10 11">
    <name type="scientific">Fervidobacterium thailandense</name>
    <dbReference type="NCBI Taxonomy" id="1008305"/>
    <lineage>
        <taxon>Bacteria</taxon>
        <taxon>Thermotogati</taxon>
        <taxon>Thermotogota</taxon>
        <taxon>Thermotogae</taxon>
        <taxon>Thermotogales</taxon>
        <taxon>Fervidobacteriaceae</taxon>
        <taxon>Fervidobacterium</taxon>
    </lineage>
</organism>
<dbReference type="InterPro" id="IPR021131">
    <property type="entry name" value="Ribosomal_uL15/eL18"/>
</dbReference>
<evidence type="ECO:0000313" key="10">
    <source>
        <dbReference type="EMBL" id="ODN30352.1"/>
    </source>
</evidence>
<name>A0A1E3G2G6_9BACT</name>
<dbReference type="PROSITE" id="PS00475">
    <property type="entry name" value="RIBOSOMAL_L15"/>
    <property type="match status" value="1"/>
</dbReference>
<sequence length="151" mass="16731">MSEILRIEDLKPTPGSNKKFKRVGRGQGSGKGKTAGRGHKGQKARGTGKVHPWFEGGQTPLHRRLPKFGFKNFNKKIYAIVNLDTLDAKFESNDVVTPEVLLERGIIDKLYDGLKVLGRGELTKPLVVKAHKFSESAREKIEKVGGKVEVI</sequence>